<keyword evidence="2 4" id="KW-0479">Metal-binding</keyword>
<reference evidence="6 7" key="1">
    <citation type="submission" date="2019-06" db="EMBL/GenBank/DDBJ databases">
        <title>Sequencing the genomes of 1000 actinobacteria strains.</title>
        <authorList>
            <person name="Klenk H.-P."/>
        </authorList>
    </citation>
    <scope>NUCLEOTIDE SEQUENCE [LARGE SCALE GENOMIC DNA]</scope>
    <source>
        <strain evidence="6 7">DSM 44826</strain>
    </source>
</reference>
<feature type="binding site" evidence="4">
    <location>
        <position position="178"/>
    </location>
    <ligand>
        <name>molybdate</name>
        <dbReference type="ChEBI" id="CHEBI:36264"/>
    </ligand>
</feature>
<keyword evidence="4" id="KW-0500">Molybdenum</keyword>
<dbReference type="RefSeq" id="WP_145909919.1">
    <property type="nucleotide sequence ID" value="NZ_BAAAMZ010000017.1"/>
</dbReference>
<evidence type="ECO:0000313" key="6">
    <source>
        <dbReference type="EMBL" id="TWF82627.1"/>
    </source>
</evidence>
<name>A0A561T684_9ACTN</name>
<dbReference type="InterPro" id="IPR005950">
    <property type="entry name" value="ModA"/>
</dbReference>
<dbReference type="InterPro" id="IPR050682">
    <property type="entry name" value="ModA/WtpA"/>
</dbReference>
<evidence type="ECO:0000313" key="7">
    <source>
        <dbReference type="Proteomes" id="UP000317940"/>
    </source>
</evidence>
<dbReference type="GO" id="GO:0030973">
    <property type="term" value="F:molybdate ion binding"/>
    <property type="evidence" value="ECO:0007669"/>
    <property type="project" value="TreeGrafter"/>
</dbReference>
<dbReference type="EMBL" id="VIWT01000004">
    <property type="protein sequence ID" value="TWF82627.1"/>
    <property type="molecule type" value="Genomic_DNA"/>
</dbReference>
<dbReference type="PROSITE" id="PS51257">
    <property type="entry name" value="PROKAR_LIPOPROTEIN"/>
    <property type="match status" value="1"/>
</dbReference>
<dbReference type="AlphaFoldDB" id="A0A561T684"/>
<organism evidence="6 7">
    <name type="scientific">Kitasatospora viridis</name>
    <dbReference type="NCBI Taxonomy" id="281105"/>
    <lineage>
        <taxon>Bacteria</taxon>
        <taxon>Bacillati</taxon>
        <taxon>Actinomycetota</taxon>
        <taxon>Actinomycetes</taxon>
        <taxon>Kitasatosporales</taxon>
        <taxon>Streptomycetaceae</taxon>
        <taxon>Kitasatospora</taxon>
    </lineage>
</organism>
<dbReference type="SUPFAM" id="SSF53850">
    <property type="entry name" value="Periplasmic binding protein-like II"/>
    <property type="match status" value="1"/>
</dbReference>
<dbReference type="OrthoDB" id="9785015at2"/>
<dbReference type="PIRSF" id="PIRSF004846">
    <property type="entry name" value="ModA"/>
    <property type="match status" value="1"/>
</dbReference>
<dbReference type="Proteomes" id="UP000317940">
    <property type="component" value="Unassembled WGS sequence"/>
</dbReference>
<dbReference type="GO" id="GO:0046872">
    <property type="term" value="F:metal ion binding"/>
    <property type="evidence" value="ECO:0007669"/>
    <property type="project" value="UniProtKB-KW"/>
</dbReference>
<feature type="signal peptide" evidence="5">
    <location>
        <begin position="1"/>
        <end position="19"/>
    </location>
</feature>
<dbReference type="Pfam" id="PF13531">
    <property type="entry name" value="SBP_bac_11"/>
    <property type="match status" value="1"/>
</dbReference>
<evidence type="ECO:0000256" key="4">
    <source>
        <dbReference type="PIRSR" id="PIRSR004846-1"/>
    </source>
</evidence>
<gene>
    <name evidence="6" type="ORF">FHX73_14109</name>
</gene>
<evidence type="ECO:0000256" key="3">
    <source>
        <dbReference type="ARBA" id="ARBA00022729"/>
    </source>
</evidence>
<accession>A0A561T684</accession>
<dbReference type="PANTHER" id="PTHR30632">
    <property type="entry name" value="MOLYBDATE-BINDING PERIPLASMIC PROTEIN"/>
    <property type="match status" value="1"/>
</dbReference>
<evidence type="ECO:0000256" key="2">
    <source>
        <dbReference type="ARBA" id="ARBA00022723"/>
    </source>
</evidence>
<dbReference type="GO" id="GO:0015689">
    <property type="term" value="P:molybdate ion transport"/>
    <property type="evidence" value="ECO:0007669"/>
    <property type="project" value="InterPro"/>
</dbReference>
<feature type="binding site" evidence="4">
    <location>
        <position position="196"/>
    </location>
    <ligand>
        <name>molybdate</name>
        <dbReference type="ChEBI" id="CHEBI:36264"/>
    </ligand>
</feature>
<protein>
    <submittedName>
        <fullName evidence="6">Molybdate transport system substrate-binding protein</fullName>
    </submittedName>
</protein>
<keyword evidence="3 5" id="KW-0732">Signal</keyword>
<sequence length="266" mass="26421">MVSRSITAGAVAGALLVLGACSSGSSKPAASASPSVTGTVTVFAAASLQNTFTELGKMFEADHPGSKVQFNFGGSDTLAASIVNGAPADVFAAASPATMKTVTDKGDAAGAPVTFVSNELEIAVEPGNPKHIGTLQDLANSSLKVVLCAKTVPCGAAAQTALTAGHVTLTPASYEQDVTSTLNKVELKEADAGIVYQTDVKGAGSKVDGVNFPEAASAINNYPIAPLAHGPNPAGAQAFVALVESPAGQKVLTDAGFKKPAPVSPS</sequence>
<feature type="binding site" evidence="4">
    <location>
        <position position="47"/>
    </location>
    <ligand>
        <name>molybdate</name>
        <dbReference type="ChEBI" id="CHEBI:36264"/>
    </ligand>
</feature>
<feature type="binding site" evidence="4">
    <location>
        <position position="75"/>
    </location>
    <ligand>
        <name>molybdate</name>
        <dbReference type="ChEBI" id="CHEBI:36264"/>
    </ligand>
</feature>
<comment type="caution">
    <text evidence="6">The sequence shown here is derived from an EMBL/GenBank/DDBJ whole genome shotgun (WGS) entry which is preliminary data.</text>
</comment>
<dbReference type="NCBIfam" id="TIGR01256">
    <property type="entry name" value="modA"/>
    <property type="match status" value="1"/>
</dbReference>
<comment type="similarity">
    <text evidence="1">Belongs to the bacterial solute-binding protein ModA family.</text>
</comment>
<keyword evidence="7" id="KW-1185">Reference proteome</keyword>
<proteinExistence type="inferred from homology"/>
<feature type="chain" id="PRO_5039347467" evidence="5">
    <location>
        <begin position="20"/>
        <end position="266"/>
    </location>
</feature>
<dbReference type="Gene3D" id="3.40.190.10">
    <property type="entry name" value="Periplasmic binding protein-like II"/>
    <property type="match status" value="2"/>
</dbReference>
<dbReference type="PANTHER" id="PTHR30632:SF0">
    <property type="entry name" value="SULFATE-BINDING PROTEIN"/>
    <property type="match status" value="1"/>
</dbReference>
<evidence type="ECO:0000256" key="1">
    <source>
        <dbReference type="ARBA" id="ARBA00009175"/>
    </source>
</evidence>
<evidence type="ECO:0000256" key="5">
    <source>
        <dbReference type="SAM" id="SignalP"/>
    </source>
</evidence>